<dbReference type="GeneID" id="101856322"/>
<dbReference type="Gene3D" id="2.60.40.60">
    <property type="entry name" value="Cadherins"/>
    <property type="match status" value="14"/>
</dbReference>
<feature type="domain" description="Cadherin" evidence="11">
    <location>
        <begin position="272"/>
        <end position="396"/>
    </location>
</feature>
<proteinExistence type="predicted"/>
<dbReference type="InterPro" id="IPR020894">
    <property type="entry name" value="Cadherin_CS"/>
</dbReference>
<feature type="domain" description="Cadherin" evidence="11">
    <location>
        <begin position="846"/>
        <end position="965"/>
    </location>
</feature>
<evidence type="ECO:0000256" key="2">
    <source>
        <dbReference type="ARBA" id="ARBA00022692"/>
    </source>
</evidence>
<dbReference type="RefSeq" id="XP_012934694.1">
    <property type="nucleotide sequence ID" value="XM_013079240.2"/>
</dbReference>
<feature type="domain" description="Cadherin" evidence="11">
    <location>
        <begin position="1065"/>
        <end position="1180"/>
    </location>
</feature>
<feature type="domain" description="Cadherin" evidence="11">
    <location>
        <begin position="973"/>
        <end position="1064"/>
    </location>
</feature>
<comment type="subcellular location">
    <subcellularLocation>
        <location evidence="1">Membrane</location>
        <topology evidence="1">Single-pass membrane protein</topology>
    </subcellularLocation>
</comment>
<evidence type="ECO:0000256" key="8">
    <source>
        <dbReference type="PROSITE-ProRule" id="PRU00043"/>
    </source>
</evidence>
<reference evidence="13" key="1">
    <citation type="submission" date="2025-08" db="UniProtKB">
        <authorList>
            <consortium name="RefSeq"/>
        </authorList>
    </citation>
    <scope>IDENTIFICATION</scope>
</reference>
<dbReference type="PROSITE" id="PS00232">
    <property type="entry name" value="CADHERIN_1"/>
    <property type="match status" value="4"/>
</dbReference>
<sequence length="1819" mass="199349">MDSPYKILFVGILASFLGSCIGQNKPPVWNTASYDVLTSGIREDTPISTVVANLSCIDADGDRIKYIKVSADAFQVTQLGQVILMSPLDFEARDRFGSDVEFACVDVDSEGNEIHNRVNARVQFSIDDANDNPPQFELDNPEGYSFSVREDMPVGTTLVPAITVLDADRTVNAKLDRLYFICDSDIPSETNNLDATSRETCNKFRLEYTQENEGVYTASVVLKAPLDYEERPVYSSKLVAVDGPGLGISHLSSTTNIQFNLVDAQDVGPVFTNPGASTNVPENIPVNTVLSFAVSARDGDTGARRPVKLEIVEDVYGVFNLTTTTESLTESGVYESSIIVVNKLDREAVDNSYAFVIKAIELDNSVPGSPPTETSATATATYSIFVSDVNDNPPEFEEPVYYVNVTEKTYDPNYKEVQIADLHIVCLDRDEPSNAEYEVKIVSQPYPSAYSVSPAVSSFVGSGSMFLQIDDPRYLDYDVPEYRNQVVVLEARELKTAELFSSTTKVVINLVDLNDNTPILNAVSYGANVSESVNTFPYPLLRVFASDKDSGLNGEVEYRLEGGFSDKFSIDSVSGQLDLVAPLDYELEQSYVFLVYASDKGEIPKSSQAQVMVNVLNFNDLGPVFRQPSYETSVSETSLNFLNPITITAVDNEDGTGRISYSIVSGQSPNNAFLIEPYNGTLSLRATLDYDTTPTDAQGNKLGYFSLTVQASDGGNPPQTNSVPVKVNVIDQNNHSPILFPKVYQATISELAEPGTVVADVNGTDLDGGAFGKITYRLGSGSSGNFRVDPDTGVVTVAGENNFDYNIRTSYDFQILATDGGAPQLNDTANVSVVILDANNKPPKFDKFLYRANAQETDPIGTPVLTTEAQDPDSTKRLVYSLQSFEASDKNGNKLSDSDNYDYTQAFAIDQNGRITINGKLDKDIAQEISFSVKVQDVNAEKGVQTATAQVTIIIEGEPDTAIRFDPIPVSFMNEDEVVGYRAATVTANDPQATGIIYSKLEPSSEYFSVTAGGQILLARQVDYETVVKEHQIIVKAMSTDGLRSATATVTVSINDVNDNSPVFQRKSYYAEISETAQYPTEVVTVLATDVDSSSFGPIDYRISGGLGSEDFTLFRKDIDAVVLVAEGAQLDYNRRNLYKLDILAIDNPNVDTSFSNLRRTSTAVLTIKLIDENNHSPVFKDDSRSYVVPETADVGSEISSVQAFDDDIGENGRITYSLEANGVVNSLEALSLFQISPLFGTIYVATSLVGKGDKKYSLRVRARDNGNVPRTDFMTIDITVLSTEDNDGNPRWLGPPVGHVVYAPEEETNYVVKDHGGNELFFDAEARTGTNITFELSASSDSYSSFRMDSNGRLTIVQPLDRERQESYQLLVYAQDTSSPLQIRTGRTVILELTDKNDNDATFSNPNGYPACGSGLSQPVIVTVEENEPVNTTIRRLSGCDPDGPGNNAVTYELYSDNEYCRRGNAMSALSLNPDGRLVTRRIVDYEESTEFYMCVRIRSEVPASVSRRKRAFDMSAVRPLQDDVAYIEVRVIDQNDNGPKFPSPTAIAAIQATGNTYATVDGPSGRVHTFDARDADGKGNNAINYQILRSVFFAQGESGSVGLSAFKVDGDGYNTGIFTVLSSYKAFSGGVFVLEVRAQDAQNSDLFDKQIISIYVYELGQAVKLVLKVPASQGYSLGEPLISGLSAVSPRYTLQFLSVSEHRSQSGSNTARTDVCFLASDVDSKTILNIRQVVDLMEQKGFSDVLKNATYKYIDRGQCYPSKSSEDELKWRDLWWVLVAVAIFMFICCVILIILAIVLYKNYKKYMKTKKTYLVQD</sequence>
<dbReference type="InterPro" id="IPR002126">
    <property type="entry name" value="Cadherin-like_dom"/>
</dbReference>
<name>A0ABM0ZUF6_APLCA</name>
<dbReference type="InterPro" id="IPR050174">
    <property type="entry name" value="Protocadherin/Cadherin-CA"/>
</dbReference>
<evidence type="ECO:0000313" key="12">
    <source>
        <dbReference type="Proteomes" id="UP000694888"/>
    </source>
</evidence>
<evidence type="ECO:0000256" key="6">
    <source>
        <dbReference type="ARBA" id="ARBA00023136"/>
    </source>
</evidence>
<dbReference type="PANTHER" id="PTHR24028:SF314">
    <property type="entry name" value="CADHERIN-RELATED FAMILY MEMBER 2"/>
    <property type="match status" value="1"/>
</dbReference>
<evidence type="ECO:0000256" key="4">
    <source>
        <dbReference type="ARBA" id="ARBA00022837"/>
    </source>
</evidence>
<dbReference type="PROSITE" id="PS51257">
    <property type="entry name" value="PROKAR_LIPOPROTEIN"/>
    <property type="match status" value="1"/>
</dbReference>
<feature type="chain" id="PRO_5047199294" evidence="10">
    <location>
        <begin position="23"/>
        <end position="1819"/>
    </location>
</feature>
<feature type="domain" description="Cadherin" evidence="11">
    <location>
        <begin position="33"/>
        <end position="136"/>
    </location>
</feature>
<dbReference type="InterPro" id="IPR015919">
    <property type="entry name" value="Cadherin-like_sf"/>
</dbReference>
<evidence type="ECO:0000256" key="1">
    <source>
        <dbReference type="ARBA" id="ARBA00004167"/>
    </source>
</evidence>
<keyword evidence="6 9" id="KW-0472">Membrane</keyword>
<feature type="domain" description="Cadherin" evidence="11">
    <location>
        <begin position="1569"/>
        <end position="1674"/>
    </location>
</feature>
<evidence type="ECO:0000256" key="7">
    <source>
        <dbReference type="ARBA" id="ARBA00023180"/>
    </source>
</evidence>
<evidence type="ECO:0000256" key="9">
    <source>
        <dbReference type="SAM" id="Phobius"/>
    </source>
</evidence>
<feature type="domain" description="Cadherin" evidence="11">
    <location>
        <begin position="740"/>
        <end position="845"/>
    </location>
</feature>
<keyword evidence="4 8" id="KW-0106">Calcium</keyword>
<keyword evidence="2 9" id="KW-0812">Transmembrane</keyword>
<dbReference type="PANTHER" id="PTHR24028">
    <property type="entry name" value="CADHERIN-87A"/>
    <property type="match status" value="1"/>
</dbReference>
<keyword evidence="10" id="KW-0732">Signal</keyword>
<feature type="domain" description="Cadherin" evidence="11">
    <location>
        <begin position="626"/>
        <end position="739"/>
    </location>
</feature>
<dbReference type="SMART" id="SM00112">
    <property type="entry name" value="CA"/>
    <property type="match status" value="13"/>
</dbReference>
<evidence type="ECO:0000256" key="3">
    <source>
        <dbReference type="ARBA" id="ARBA00022737"/>
    </source>
</evidence>
<feature type="domain" description="Cadherin" evidence="11">
    <location>
        <begin position="1324"/>
        <end position="1404"/>
    </location>
</feature>
<evidence type="ECO:0000256" key="5">
    <source>
        <dbReference type="ARBA" id="ARBA00022989"/>
    </source>
</evidence>
<evidence type="ECO:0000313" key="13">
    <source>
        <dbReference type="RefSeq" id="XP_012934694.1"/>
    </source>
</evidence>
<feature type="domain" description="Cadherin" evidence="11">
    <location>
        <begin position="1181"/>
        <end position="1293"/>
    </location>
</feature>
<accession>A0ABM0ZUF6</accession>
<feature type="domain" description="Cadherin" evidence="11">
    <location>
        <begin position="140"/>
        <end position="271"/>
    </location>
</feature>
<feature type="domain" description="Cadherin" evidence="11">
    <location>
        <begin position="397"/>
        <end position="520"/>
    </location>
</feature>
<feature type="signal peptide" evidence="10">
    <location>
        <begin position="1"/>
        <end position="22"/>
    </location>
</feature>
<dbReference type="CDD" id="cd11304">
    <property type="entry name" value="Cadherin_repeat"/>
    <property type="match status" value="13"/>
</dbReference>
<keyword evidence="5 9" id="KW-1133">Transmembrane helix</keyword>
<keyword evidence="7" id="KW-0325">Glycoprotein</keyword>
<dbReference type="PRINTS" id="PR00205">
    <property type="entry name" value="CADHERIN"/>
</dbReference>
<dbReference type="SUPFAM" id="SSF49313">
    <property type="entry name" value="Cadherin-like"/>
    <property type="match status" value="13"/>
</dbReference>
<organism evidence="12 13">
    <name type="scientific">Aplysia californica</name>
    <name type="common">California sea hare</name>
    <dbReference type="NCBI Taxonomy" id="6500"/>
    <lineage>
        <taxon>Eukaryota</taxon>
        <taxon>Metazoa</taxon>
        <taxon>Spiralia</taxon>
        <taxon>Lophotrochozoa</taxon>
        <taxon>Mollusca</taxon>
        <taxon>Gastropoda</taxon>
        <taxon>Heterobranchia</taxon>
        <taxon>Euthyneura</taxon>
        <taxon>Tectipleura</taxon>
        <taxon>Aplysiida</taxon>
        <taxon>Aplysioidea</taxon>
        <taxon>Aplysiidae</taxon>
        <taxon>Aplysia</taxon>
    </lineage>
</organism>
<feature type="domain" description="Cadherin" evidence="11">
    <location>
        <begin position="1417"/>
        <end position="1543"/>
    </location>
</feature>
<feature type="domain" description="Cadherin" evidence="11">
    <location>
        <begin position="521"/>
        <end position="625"/>
    </location>
</feature>
<gene>
    <name evidence="13" type="primary">LOC101856322</name>
</gene>
<keyword evidence="3" id="KW-0677">Repeat</keyword>
<keyword evidence="12" id="KW-1185">Reference proteome</keyword>
<feature type="transmembrane region" description="Helical" evidence="9">
    <location>
        <begin position="1776"/>
        <end position="1802"/>
    </location>
</feature>
<dbReference type="Pfam" id="PF00028">
    <property type="entry name" value="Cadherin"/>
    <property type="match status" value="7"/>
</dbReference>
<evidence type="ECO:0000259" key="11">
    <source>
        <dbReference type="PROSITE" id="PS50268"/>
    </source>
</evidence>
<dbReference type="PROSITE" id="PS50268">
    <property type="entry name" value="CADHERIN_2"/>
    <property type="match status" value="14"/>
</dbReference>
<evidence type="ECO:0000256" key="10">
    <source>
        <dbReference type="SAM" id="SignalP"/>
    </source>
</evidence>
<dbReference type="Proteomes" id="UP000694888">
    <property type="component" value="Unplaced"/>
</dbReference>
<protein>
    <submittedName>
        <fullName evidence="13">Protocadherin Fat 4</fullName>
    </submittedName>
</protein>